<sequence length="50" mass="5425">MSWISKNRQDSKILGAIQAAFASKLAPTGKRDHCGSELAREDVRPGNANQ</sequence>
<accession>A0A0P8XGV1</accession>
<feature type="region of interest" description="Disordered" evidence="1">
    <location>
        <begin position="26"/>
        <end position="50"/>
    </location>
</feature>
<name>A0A0P8XGV1_PSEFL</name>
<feature type="compositionally biased region" description="Basic and acidic residues" evidence="1">
    <location>
        <begin position="29"/>
        <end position="44"/>
    </location>
</feature>
<dbReference type="AlphaFoldDB" id="A0A0P8XGV1"/>
<comment type="caution">
    <text evidence="2">The sequence shown here is derived from an EMBL/GenBank/DDBJ whole genome shotgun (WGS) entry which is preliminary data.</text>
</comment>
<dbReference type="EMBL" id="LJXB01000079">
    <property type="protein sequence ID" value="KPU59061.1"/>
    <property type="molecule type" value="Genomic_DNA"/>
</dbReference>
<evidence type="ECO:0000313" key="2">
    <source>
        <dbReference type="EMBL" id="KPU59061.1"/>
    </source>
</evidence>
<protein>
    <submittedName>
        <fullName evidence="2">Uncharacterized protein</fullName>
    </submittedName>
</protein>
<reference evidence="2 3" key="1">
    <citation type="submission" date="2015-09" db="EMBL/GenBank/DDBJ databases">
        <authorList>
            <person name="Jackson K.R."/>
            <person name="Lunt B.L."/>
            <person name="Fisher J.N.B."/>
            <person name="Gardner A.V."/>
            <person name="Bailey M.E."/>
            <person name="Deus L.M."/>
            <person name="Earl A.S."/>
            <person name="Gibby P.D."/>
            <person name="Hartmann K.A."/>
            <person name="Liu J.E."/>
            <person name="Manci A.M."/>
            <person name="Nielsen D.A."/>
            <person name="Solomon M.B."/>
            <person name="Breakwell D.P."/>
            <person name="Burnett S.H."/>
            <person name="Grose J.H."/>
        </authorList>
    </citation>
    <scope>NUCLEOTIDE SEQUENCE [LARGE SCALE GENOMIC DNA]</scope>
    <source>
        <strain evidence="2 3">S613</strain>
    </source>
</reference>
<organism evidence="2 3">
    <name type="scientific">Pseudomonas fluorescens</name>
    <dbReference type="NCBI Taxonomy" id="294"/>
    <lineage>
        <taxon>Bacteria</taxon>
        <taxon>Pseudomonadati</taxon>
        <taxon>Pseudomonadota</taxon>
        <taxon>Gammaproteobacteria</taxon>
        <taxon>Pseudomonadales</taxon>
        <taxon>Pseudomonadaceae</taxon>
        <taxon>Pseudomonas</taxon>
    </lineage>
</organism>
<gene>
    <name evidence="2" type="ORF">AN403_3407</name>
</gene>
<evidence type="ECO:0000313" key="3">
    <source>
        <dbReference type="Proteomes" id="UP000050349"/>
    </source>
</evidence>
<proteinExistence type="predicted"/>
<evidence type="ECO:0000256" key="1">
    <source>
        <dbReference type="SAM" id="MobiDB-lite"/>
    </source>
</evidence>
<dbReference type="Proteomes" id="UP000050349">
    <property type="component" value="Unassembled WGS sequence"/>
</dbReference>